<dbReference type="Proteomes" id="UP000618319">
    <property type="component" value="Unassembled WGS sequence"/>
</dbReference>
<dbReference type="Pfam" id="PF00005">
    <property type="entry name" value="ABC_tran"/>
    <property type="match status" value="2"/>
</dbReference>
<dbReference type="EMBL" id="PSKQ01000021">
    <property type="protein sequence ID" value="MBE8721831.1"/>
    <property type="molecule type" value="Genomic_DNA"/>
</dbReference>
<dbReference type="PANTHER" id="PTHR43158">
    <property type="entry name" value="SKFA PEPTIDE EXPORT ATP-BINDING PROTEIN SKFE"/>
    <property type="match status" value="1"/>
</dbReference>
<dbReference type="InterPro" id="IPR003593">
    <property type="entry name" value="AAA+_ATPase"/>
</dbReference>
<keyword evidence="2 4" id="KW-0067">ATP-binding</keyword>
<evidence type="ECO:0000313" key="5">
    <source>
        <dbReference type="Proteomes" id="UP000618319"/>
    </source>
</evidence>
<accession>A0ABR9T911</accession>
<dbReference type="Gene3D" id="3.40.50.300">
    <property type="entry name" value="P-loop containing nucleotide triphosphate hydrolases"/>
    <property type="match status" value="2"/>
</dbReference>
<evidence type="ECO:0000259" key="3">
    <source>
        <dbReference type="PROSITE" id="PS50893"/>
    </source>
</evidence>
<organism evidence="4 5">
    <name type="scientific">Sphingobacterium pedocola</name>
    <dbReference type="NCBI Taxonomy" id="2082722"/>
    <lineage>
        <taxon>Bacteria</taxon>
        <taxon>Pseudomonadati</taxon>
        <taxon>Bacteroidota</taxon>
        <taxon>Sphingobacteriia</taxon>
        <taxon>Sphingobacteriales</taxon>
        <taxon>Sphingobacteriaceae</taxon>
        <taxon>Sphingobacterium</taxon>
    </lineage>
</organism>
<reference evidence="4 5" key="1">
    <citation type="submission" date="2018-02" db="EMBL/GenBank/DDBJ databases">
        <title>Sphingobacterium KA21.</title>
        <authorList>
            <person name="Vasarhelyi B.M."/>
            <person name="Deshmukh S."/>
            <person name="Balint B."/>
            <person name="Kukolya J."/>
        </authorList>
    </citation>
    <scope>NUCLEOTIDE SEQUENCE [LARGE SCALE GENOMIC DNA]</scope>
    <source>
        <strain evidence="4 5">Ka21</strain>
    </source>
</reference>
<evidence type="ECO:0000256" key="1">
    <source>
        <dbReference type="ARBA" id="ARBA00022741"/>
    </source>
</evidence>
<dbReference type="PANTHER" id="PTHR43158:SF2">
    <property type="entry name" value="SKFA PEPTIDE EXPORT ATP-BINDING PROTEIN SKFE"/>
    <property type="match status" value="1"/>
</dbReference>
<dbReference type="InterPro" id="IPR003439">
    <property type="entry name" value="ABC_transporter-like_ATP-bd"/>
</dbReference>
<protein>
    <submittedName>
        <fullName evidence="4">Molybdenum ABC transporter ATP-binding protein</fullName>
    </submittedName>
</protein>
<dbReference type="InterPro" id="IPR027417">
    <property type="entry name" value="P-loop_NTPase"/>
</dbReference>
<name>A0ABR9T911_9SPHI</name>
<keyword evidence="5" id="KW-1185">Reference proteome</keyword>
<proteinExistence type="predicted"/>
<comment type="caution">
    <text evidence="4">The sequence shown here is derived from an EMBL/GenBank/DDBJ whole genome shotgun (WGS) entry which is preliminary data.</text>
</comment>
<dbReference type="SUPFAM" id="SSF52540">
    <property type="entry name" value="P-loop containing nucleoside triphosphate hydrolases"/>
    <property type="match status" value="2"/>
</dbReference>
<feature type="domain" description="ABC transporter" evidence="3">
    <location>
        <begin position="260"/>
        <end position="487"/>
    </location>
</feature>
<feature type="domain" description="ABC transporter" evidence="3">
    <location>
        <begin position="6"/>
        <end position="246"/>
    </location>
</feature>
<dbReference type="PROSITE" id="PS50893">
    <property type="entry name" value="ABC_TRANSPORTER_2"/>
    <property type="match status" value="2"/>
</dbReference>
<sequence>MPTAFIQIQHLTVQYGIQIVLDDLSWIIEKGQQWLIGGKSGTGKTTLGKALAGVTTTSGNRRIDFDTTSHLPATAYYISNWFQFTNLEGDRNFYYQQRYNKHQGQNTLTVKAELEHFARQENLDFSEIENRLIEFGFADVQQSQLIELSSGEHKKLQLVKGLWLKPQLLIIDEPYTGLDKNSRIVLNQWLDELAEEGVHLVIISNDTALPNAINRFAQLRDGKIDEVGSPLAFAKESLRQRRTLPTFLKEVPHTPYDTIVQLNDVHIRYDAKNVLKNVSWEVKIGEKWVLQGPNGSGKSTLLSLINGDHPQSYGMDIHLFGNKRGSGESIWDIKQKIGLISPEMHWYFDQNATVWHTIASGFYDSIGWFIDVKFKEQKQIEELMAFFDLTEYKNQLLHTLPLGKQRLALLARTIIKNPPLLVLDEPCQGLDSDQTQYFNDVVDELVLYGKTLIYVGHYESQLPKCIEHRIVLEQGEVVAIENILVNV</sequence>
<dbReference type="GO" id="GO:0005524">
    <property type="term" value="F:ATP binding"/>
    <property type="evidence" value="ECO:0007669"/>
    <property type="project" value="UniProtKB-KW"/>
</dbReference>
<dbReference type="RefSeq" id="WP_196939758.1">
    <property type="nucleotide sequence ID" value="NZ_MU158690.1"/>
</dbReference>
<gene>
    <name evidence="4" type="ORF">C4F40_13975</name>
</gene>
<dbReference type="SMART" id="SM00382">
    <property type="entry name" value="AAA"/>
    <property type="match status" value="2"/>
</dbReference>
<evidence type="ECO:0000313" key="4">
    <source>
        <dbReference type="EMBL" id="MBE8721831.1"/>
    </source>
</evidence>
<keyword evidence="1" id="KW-0547">Nucleotide-binding</keyword>
<evidence type="ECO:0000256" key="2">
    <source>
        <dbReference type="ARBA" id="ARBA00022840"/>
    </source>
</evidence>